<gene>
    <name evidence="1" type="ORF">JCM14722_02030</name>
</gene>
<proteinExistence type="predicted"/>
<dbReference type="Proteomes" id="UP001061361">
    <property type="component" value="Chromosome"/>
</dbReference>
<reference evidence="1" key="1">
    <citation type="submission" date="2022-08" db="EMBL/GenBank/DDBJ databases">
        <title>Genome Sequence of the sulphate-reducing bacterium, Pseudodesulfovibrio portus JCM14722.</title>
        <authorList>
            <person name="Kondo R."/>
            <person name="Kataoka T."/>
        </authorList>
    </citation>
    <scope>NUCLEOTIDE SEQUENCE</scope>
    <source>
        <strain evidence="1">JCM 14722</strain>
    </source>
</reference>
<dbReference type="RefSeq" id="WP_264982729.1">
    <property type="nucleotide sequence ID" value="NZ_AP026708.1"/>
</dbReference>
<evidence type="ECO:0000313" key="2">
    <source>
        <dbReference type="Proteomes" id="UP001061361"/>
    </source>
</evidence>
<accession>A0ABN6RTJ9</accession>
<name>A0ABN6RTJ9_9BACT</name>
<keyword evidence="2" id="KW-1185">Reference proteome</keyword>
<dbReference type="EMBL" id="AP026708">
    <property type="protein sequence ID" value="BDQ32661.1"/>
    <property type="molecule type" value="Genomic_DNA"/>
</dbReference>
<sequence length="133" mass="15134">MSPKNLIVHESDPEEQAAKFAKKALEALTFKKNQKAPLSIRLDTDVLEYLKLMTNGKYQPAINTILRVYMEYPLDRLAEALGEDTHPLQHSKKPTSIRLDEDVLSWFKNGGDGYQTRINQVLRAFIVFSKADG</sequence>
<evidence type="ECO:0000313" key="1">
    <source>
        <dbReference type="EMBL" id="BDQ32661.1"/>
    </source>
</evidence>
<dbReference type="InterPro" id="IPR025528">
    <property type="entry name" value="BrnA_antitoxin"/>
</dbReference>
<protein>
    <recommendedName>
        <fullName evidence="3">BrnA antitoxin of type II toxin-antitoxin system</fullName>
    </recommendedName>
</protein>
<evidence type="ECO:0008006" key="3">
    <source>
        <dbReference type="Google" id="ProtNLM"/>
    </source>
</evidence>
<dbReference type="Pfam" id="PF14384">
    <property type="entry name" value="BrnA_antitoxin"/>
    <property type="match status" value="2"/>
</dbReference>
<organism evidence="1 2">
    <name type="scientific">Pseudodesulfovibrio portus</name>
    <dbReference type="NCBI Taxonomy" id="231439"/>
    <lineage>
        <taxon>Bacteria</taxon>
        <taxon>Pseudomonadati</taxon>
        <taxon>Thermodesulfobacteriota</taxon>
        <taxon>Desulfovibrionia</taxon>
        <taxon>Desulfovibrionales</taxon>
        <taxon>Desulfovibrionaceae</taxon>
    </lineage>
</organism>